<protein>
    <submittedName>
        <fullName evidence="2">Uncharacterized protein</fullName>
    </submittedName>
</protein>
<evidence type="ECO:0000256" key="1">
    <source>
        <dbReference type="SAM" id="MobiDB-lite"/>
    </source>
</evidence>
<name>A0ABV0Z4W1_9TELE</name>
<dbReference type="EMBL" id="JAHRIP010051713">
    <property type="protein sequence ID" value="MEQ2301244.1"/>
    <property type="molecule type" value="Genomic_DNA"/>
</dbReference>
<proteinExistence type="predicted"/>
<accession>A0ABV0Z4W1</accession>
<gene>
    <name evidence="2" type="ORF">AMECASPLE_033882</name>
</gene>
<keyword evidence="3" id="KW-1185">Reference proteome</keyword>
<dbReference type="Proteomes" id="UP001469553">
    <property type="component" value="Unassembled WGS sequence"/>
</dbReference>
<sequence>VSMSCNPGPFNHNPPTAKPWTQFPDRPRKSHRINLPARSPARPLRQSPLGLLGPQITHSHGPCTATKPQPRIFRTWSLSSAGQIQPYCFK</sequence>
<comment type="caution">
    <text evidence="2">The sequence shown here is derived from an EMBL/GenBank/DDBJ whole genome shotgun (WGS) entry which is preliminary data.</text>
</comment>
<organism evidence="2 3">
    <name type="scientific">Ameca splendens</name>
    <dbReference type="NCBI Taxonomy" id="208324"/>
    <lineage>
        <taxon>Eukaryota</taxon>
        <taxon>Metazoa</taxon>
        <taxon>Chordata</taxon>
        <taxon>Craniata</taxon>
        <taxon>Vertebrata</taxon>
        <taxon>Euteleostomi</taxon>
        <taxon>Actinopterygii</taxon>
        <taxon>Neopterygii</taxon>
        <taxon>Teleostei</taxon>
        <taxon>Neoteleostei</taxon>
        <taxon>Acanthomorphata</taxon>
        <taxon>Ovalentaria</taxon>
        <taxon>Atherinomorphae</taxon>
        <taxon>Cyprinodontiformes</taxon>
        <taxon>Goodeidae</taxon>
        <taxon>Ameca</taxon>
    </lineage>
</organism>
<feature type="region of interest" description="Disordered" evidence="1">
    <location>
        <begin position="1"/>
        <end position="67"/>
    </location>
</feature>
<feature type="non-terminal residue" evidence="2">
    <location>
        <position position="1"/>
    </location>
</feature>
<evidence type="ECO:0000313" key="3">
    <source>
        <dbReference type="Proteomes" id="UP001469553"/>
    </source>
</evidence>
<reference evidence="2 3" key="1">
    <citation type="submission" date="2021-06" db="EMBL/GenBank/DDBJ databases">
        <authorList>
            <person name="Palmer J.M."/>
        </authorList>
    </citation>
    <scope>NUCLEOTIDE SEQUENCE [LARGE SCALE GENOMIC DNA]</scope>
    <source>
        <strain evidence="2 3">AS_MEX2019</strain>
        <tissue evidence="2">Muscle</tissue>
    </source>
</reference>
<evidence type="ECO:0000313" key="2">
    <source>
        <dbReference type="EMBL" id="MEQ2301244.1"/>
    </source>
</evidence>